<keyword evidence="12 13" id="KW-0472">Membrane</keyword>
<dbReference type="InterPro" id="IPR001128">
    <property type="entry name" value="Cyt_P450"/>
</dbReference>
<evidence type="ECO:0000256" key="3">
    <source>
        <dbReference type="ARBA" id="ARBA00004586"/>
    </source>
</evidence>
<dbReference type="PANTHER" id="PTHR24300:SF142">
    <property type="entry name" value="CYTOCHROME P450, FAMILY 2, SUBFAMILY J, POLYPEPTIDE 11-RELATED"/>
    <property type="match status" value="1"/>
</dbReference>
<dbReference type="PRINTS" id="PR00463">
    <property type="entry name" value="EP450I"/>
</dbReference>
<dbReference type="EMBL" id="BAAFST010000004">
    <property type="protein sequence ID" value="GAB1288647.1"/>
    <property type="molecule type" value="Genomic_DNA"/>
</dbReference>
<dbReference type="SUPFAM" id="SSF48264">
    <property type="entry name" value="Cytochrome P450"/>
    <property type="match status" value="1"/>
</dbReference>
<comment type="caution">
    <text evidence="14">The sequence shown here is derived from an EMBL/GenBank/DDBJ whole genome shotgun (WGS) entry which is preliminary data.</text>
</comment>
<keyword evidence="9" id="KW-0560">Oxidoreductase</keyword>
<dbReference type="PRINTS" id="PR01688">
    <property type="entry name" value="EP450ICYP2J"/>
</dbReference>
<evidence type="ECO:0000256" key="7">
    <source>
        <dbReference type="ARBA" id="ARBA00022824"/>
    </source>
</evidence>
<sequence length="422" mass="48445">MVESPSKCRSSSWATTIWVSIHPWTLLLTALTLVLLTDYLKNRRPVNYPPGPWHLPFLGNLFQFHLDMSHLHLEIQPLVKKYGNIISLDFGNISSVIISGLPLIKEAFSSMEKNLLKRPILPSRNRVFGSNGIIFSSGQTWKEQRKFTLMVFKNFLLGKKCLEQHIQEEAQHLVEAIAEEKGQPSDHHFKLKYAVCNIICFITFGESFEYEDAQFQELMHLLYETLCLETSMMLVIDGHQKDWNPAEPRDFIDAFLTEMKKYPDKTTTSFNEENLICTILDLFFAGSDSTSTALSWALLYMTLNPEVQEKVHSEIDRVIGCERQPSTRDRDSMPYTNAVIHEVLRMGNIIPLNVPREVAADSTLAGFHLPKGTMILMNLTALHRDSKEWTTPDTFNPEHFLENGQFKKKESFLPFSEATELQ</sequence>
<keyword evidence="10" id="KW-0408">Iron</keyword>
<dbReference type="InterPro" id="IPR002401">
    <property type="entry name" value="Cyt_P450_E_grp-I"/>
</dbReference>
<evidence type="ECO:0000256" key="11">
    <source>
        <dbReference type="ARBA" id="ARBA00023033"/>
    </source>
</evidence>
<evidence type="ECO:0000256" key="9">
    <source>
        <dbReference type="ARBA" id="ARBA00023002"/>
    </source>
</evidence>
<comment type="subcellular location">
    <subcellularLocation>
        <location evidence="3">Endoplasmic reticulum membrane</location>
    </subcellularLocation>
    <subcellularLocation>
        <location evidence="2">Microsome membrane</location>
    </subcellularLocation>
</comment>
<gene>
    <name evidence="14" type="ORF">APTSU1_000387700</name>
</gene>
<keyword evidence="13" id="KW-0812">Transmembrane</keyword>
<evidence type="ECO:0000256" key="1">
    <source>
        <dbReference type="ARBA" id="ARBA00001971"/>
    </source>
</evidence>
<evidence type="ECO:0000313" key="15">
    <source>
        <dbReference type="Proteomes" id="UP001623349"/>
    </source>
</evidence>
<dbReference type="PANTHER" id="PTHR24300">
    <property type="entry name" value="CYTOCHROME P450 508A4-RELATED"/>
    <property type="match status" value="1"/>
</dbReference>
<organism evidence="14 15">
    <name type="scientific">Apodemus speciosus</name>
    <name type="common">Large Japanese field mouse</name>
    <dbReference type="NCBI Taxonomy" id="105296"/>
    <lineage>
        <taxon>Eukaryota</taxon>
        <taxon>Metazoa</taxon>
        <taxon>Chordata</taxon>
        <taxon>Craniata</taxon>
        <taxon>Vertebrata</taxon>
        <taxon>Euteleostomi</taxon>
        <taxon>Mammalia</taxon>
        <taxon>Eutheria</taxon>
        <taxon>Euarchontoglires</taxon>
        <taxon>Glires</taxon>
        <taxon>Rodentia</taxon>
        <taxon>Myomorpha</taxon>
        <taxon>Muroidea</taxon>
        <taxon>Muridae</taxon>
        <taxon>Murinae</taxon>
        <taxon>Apodemus</taxon>
    </lineage>
</organism>
<dbReference type="Pfam" id="PF00067">
    <property type="entry name" value="p450"/>
    <property type="match status" value="2"/>
</dbReference>
<evidence type="ECO:0000256" key="13">
    <source>
        <dbReference type="SAM" id="Phobius"/>
    </source>
</evidence>
<keyword evidence="7" id="KW-0256">Endoplasmic reticulum</keyword>
<comment type="similarity">
    <text evidence="4">Belongs to the cytochrome P450 family.</text>
</comment>
<evidence type="ECO:0000256" key="6">
    <source>
        <dbReference type="ARBA" id="ARBA00022723"/>
    </source>
</evidence>
<protein>
    <submittedName>
        <fullName evidence="14">Cytochrome P450, family 2, subfamily j, polypeptide 7</fullName>
    </submittedName>
</protein>
<proteinExistence type="inferred from homology"/>
<evidence type="ECO:0000256" key="12">
    <source>
        <dbReference type="ARBA" id="ARBA00023136"/>
    </source>
</evidence>
<accession>A0ABQ0ENK8</accession>
<keyword evidence="6" id="KW-0479">Metal-binding</keyword>
<evidence type="ECO:0000256" key="4">
    <source>
        <dbReference type="ARBA" id="ARBA00010617"/>
    </source>
</evidence>
<evidence type="ECO:0000313" key="14">
    <source>
        <dbReference type="EMBL" id="GAB1288647.1"/>
    </source>
</evidence>
<name>A0ABQ0ENK8_APOSI</name>
<keyword evidence="8" id="KW-0492">Microsome</keyword>
<keyword evidence="5" id="KW-0349">Heme</keyword>
<reference evidence="14 15" key="1">
    <citation type="submission" date="2024-08" db="EMBL/GenBank/DDBJ databases">
        <title>The draft genome of Apodemus speciosus.</title>
        <authorList>
            <person name="Nabeshima K."/>
            <person name="Suzuki S."/>
            <person name="Onuma M."/>
        </authorList>
    </citation>
    <scope>NUCLEOTIDE SEQUENCE [LARGE SCALE GENOMIC DNA]</scope>
    <source>
        <strain evidence="14">IB14-021</strain>
    </source>
</reference>
<dbReference type="InterPro" id="IPR036396">
    <property type="entry name" value="Cyt_P450_sf"/>
</dbReference>
<comment type="cofactor">
    <cofactor evidence="1">
        <name>heme</name>
        <dbReference type="ChEBI" id="CHEBI:30413"/>
    </cofactor>
</comment>
<evidence type="ECO:0000256" key="5">
    <source>
        <dbReference type="ARBA" id="ARBA00022617"/>
    </source>
</evidence>
<feature type="transmembrane region" description="Helical" evidence="13">
    <location>
        <begin position="12"/>
        <end position="36"/>
    </location>
</feature>
<keyword evidence="13" id="KW-1133">Transmembrane helix</keyword>
<evidence type="ECO:0000256" key="2">
    <source>
        <dbReference type="ARBA" id="ARBA00004524"/>
    </source>
</evidence>
<evidence type="ECO:0000256" key="8">
    <source>
        <dbReference type="ARBA" id="ARBA00022848"/>
    </source>
</evidence>
<dbReference type="PRINTS" id="PR00385">
    <property type="entry name" value="P450"/>
</dbReference>
<evidence type="ECO:0000256" key="10">
    <source>
        <dbReference type="ARBA" id="ARBA00023004"/>
    </source>
</evidence>
<keyword evidence="11" id="KW-0503">Monooxygenase</keyword>
<dbReference type="InterPro" id="IPR050182">
    <property type="entry name" value="Cytochrome_P450_fam2"/>
</dbReference>
<keyword evidence="15" id="KW-1185">Reference proteome</keyword>
<dbReference type="Proteomes" id="UP001623349">
    <property type="component" value="Unassembled WGS sequence"/>
</dbReference>
<dbReference type="Gene3D" id="1.10.630.10">
    <property type="entry name" value="Cytochrome P450"/>
    <property type="match status" value="1"/>
</dbReference>
<dbReference type="InterPro" id="IPR008071">
    <property type="entry name" value="Cyt_P450_E_grp-I_CYP2J-like"/>
</dbReference>